<reference evidence="2 3" key="1">
    <citation type="submission" date="2017-01" db="EMBL/GenBank/DDBJ databases">
        <title>Whole-Genome Shotgun Sequencing of Two beta-Proteobacterial Species in Search of the Bulgecin Biosynthetic Cluster.</title>
        <authorList>
            <person name="Horsman M.E."/>
            <person name="Marous D.R."/>
            <person name="Li R."/>
            <person name="Oliver R.A."/>
            <person name="Byun B."/>
            <person name="Emrich S.J."/>
            <person name="Boggess B."/>
            <person name="Townsend C.A."/>
            <person name="Mobashery S."/>
        </authorList>
    </citation>
    <scope>NUCLEOTIDE SEQUENCE [LARGE SCALE GENOMIC DNA]</scope>
    <source>
        <strain evidence="2 3">ATCC 31433</strain>
    </source>
</reference>
<sequence>MRHTLRRHCVMLLLAGSAWGTSGAAHAALACDAPWMHKGGGFTMSVLPAGIVLEVEMLDFKKTHDGNCSGMLRANGTLSVAGRTSRSQNDMALHIVDGHARFGALSSDGSIRASSNDASMAGSVSAQMAGLLSYVGESLTEGATLPGTRSEVSFAGTVSAMGMNVNHISVPKAVVTTTAKRIGKPEQLDTVAGRLVCVPISYDQTQQATKITMFGHATTVPAATQHVVDHFCPATGLVMLKDAGDNGKSGAVKITAMH</sequence>
<accession>A0A2A4FIW7</accession>
<evidence type="ECO:0000313" key="2">
    <source>
        <dbReference type="EMBL" id="PCE33055.1"/>
    </source>
</evidence>
<feature type="signal peptide" evidence="1">
    <location>
        <begin position="1"/>
        <end position="27"/>
    </location>
</feature>
<evidence type="ECO:0000313" key="3">
    <source>
        <dbReference type="Proteomes" id="UP000217994"/>
    </source>
</evidence>
<feature type="chain" id="PRO_5012878708" evidence="1">
    <location>
        <begin position="28"/>
        <end position="258"/>
    </location>
</feature>
<keyword evidence="1" id="KW-0732">Signal</keyword>
<dbReference type="EMBL" id="MTZU01000021">
    <property type="protein sequence ID" value="PCE33055.1"/>
    <property type="molecule type" value="Genomic_DNA"/>
</dbReference>
<protein>
    <submittedName>
        <fullName evidence="2">Uncharacterized protein</fullName>
    </submittedName>
</protein>
<proteinExistence type="predicted"/>
<name>A0A2A4FIW7_9BURK</name>
<evidence type="ECO:0000256" key="1">
    <source>
        <dbReference type="SAM" id="SignalP"/>
    </source>
</evidence>
<dbReference type="AlphaFoldDB" id="A0A2A4FIW7"/>
<dbReference type="Gene3D" id="2.40.360.20">
    <property type="match status" value="1"/>
</dbReference>
<dbReference type="Proteomes" id="UP000217994">
    <property type="component" value="Unassembled WGS sequence"/>
</dbReference>
<comment type="caution">
    <text evidence="2">The sequence shown here is derived from an EMBL/GenBank/DDBJ whole genome shotgun (WGS) entry which is preliminary data.</text>
</comment>
<gene>
    <name evidence="2" type="ORF">BZL54_06835</name>
</gene>
<organism evidence="2 3">
    <name type="scientific">Burkholderia ubonensis subsp. mesacidophila</name>
    <dbReference type="NCBI Taxonomy" id="265293"/>
    <lineage>
        <taxon>Bacteria</taxon>
        <taxon>Pseudomonadati</taxon>
        <taxon>Pseudomonadota</taxon>
        <taxon>Betaproteobacteria</taxon>
        <taxon>Burkholderiales</taxon>
        <taxon>Burkholderiaceae</taxon>
        <taxon>Burkholderia</taxon>
        <taxon>Burkholderia cepacia complex</taxon>
    </lineage>
</organism>
<dbReference type="PROSITE" id="PS51257">
    <property type="entry name" value="PROKAR_LIPOPROTEIN"/>
    <property type="match status" value="1"/>
</dbReference>